<organism evidence="1 2">
    <name type="scientific">Ilex paraguariensis</name>
    <name type="common">yerba mate</name>
    <dbReference type="NCBI Taxonomy" id="185542"/>
    <lineage>
        <taxon>Eukaryota</taxon>
        <taxon>Viridiplantae</taxon>
        <taxon>Streptophyta</taxon>
        <taxon>Embryophyta</taxon>
        <taxon>Tracheophyta</taxon>
        <taxon>Spermatophyta</taxon>
        <taxon>Magnoliopsida</taxon>
        <taxon>eudicotyledons</taxon>
        <taxon>Gunneridae</taxon>
        <taxon>Pentapetalae</taxon>
        <taxon>asterids</taxon>
        <taxon>campanulids</taxon>
        <taxon>Aquifoliales</taxon>
        <taxon>Aquifoliaceae</taxon>
        <taxon>Ilex</taxon>
    </lineage>
</organism>
<feature type="non-terminal residue" evidence="1">
    <location>
        <position position="1"/>
    </location>
</feature>
<reference evidence="1 2" key="1">
    <citation type="submission" date="2024-02" db="EMBL/GenBank/DDBJ databases">
        <authorList>
            <person name="Vignale AGUSTIN F."/>
            <person name="Sosa J E."/>
            <person name="Modenutti C."/>
        </authorList>
    </citation>
    <scope>NUCLEOTIDE SEQUENCE [LARGE SCALE GENOMIC DNA]</scope>
</reference>
<accession>A0ABC8UJJ0</accession>
<dbReference type="EMBL" id="CAUOFW020007964">
    <property type="protein sequence ID" value="CAK9181217.1"/>
    <property type="molecule type" value="Genomic_DNA"/>
</dbReference>
<comment type="caution">
    <text evidence="1">The sequence shown here is derived from an EMBL/GenBank/DDBJ whole genome shotgun (WGS) entry which is preliminary data.</text>
</comment>
<dbReference type="AlphaFoldDB" id="A0ABC8UJJ0"/>
<name>A0ABC8UJJ0_9AQUA</name>
<dbReference type="Proteomes" id="UP001642360">
    <property type="component" value="Unassembled WGS sequence"/>
</dbReference>
<gene>
    <name evidence="1" type="ORF">ILEXP_LOCUS51265</name>
</gene>
<proteinExistence type="predicted"/>
<keyword evidence="2" id="KW-1185">Reference proteome</keyword>
<evidence type="ECO:0000313" key="2">
    <source>
        <dbReference type="Proteomes" id="UP001642360"/>
    </source>
</evidence>
<evidence type="ECO:0000313" key="1">
    <source>
        <dbReference type="EMBL" id="CAK9181217.1"/>
    </source>
</evidence>
<protein>
    <submittedName>
        <fullName evidence="1">Uncharacterized protein</fullName>
    </submittedName>
</protein>
<sequence>AETYILEKEIVPFLEGRGLPWLPSSSEGLRTLGDEFFLRPCLSPWDTSVPPRGVIFLLRGHAPLFVWRHKSQDSTFRATTLSGG</sequence>